<dbReference type="InterPro" id="IPR011527">
    <property type="entry name" value="ABC1_TM_dom"/>
</dbReference>
<evidence type="ECO:0000256" key="3">
    <source>
        <dbReference type="ARBA" id="ARBA00022448"/>
    </source>
</evidence>
<dbReference type="PROSITE" id="PS00211">
    <property type="entry name" value="ABC_TRANSPORTER_1"/>
    <property type="match status" value="2"/>
</dbReference>
<dbReference type="SMART" id="SM00382">
    <property type="entry name" value="AAA"/>
    <property type="match status" value="2"/>
</dbReference>
<keyword evidence="17" id="KW-1185">Reference proteome</keyword>
<dbReference type="CDD" id="cd18577">
    <property type="entry name" value="ABC_6TM_Pgp_ABCB1_D1_like"/>
    <property type="match status" value="1"/>
</dbReference>
<proteinExistence type="inferred from homology"/>
<feature type="transmembrane region" description="Helical" evidence="13">
    <location>
        <begin position="1145"/>
        <end position="1170"/>
    </location>
</feature>
<organism evidence="16 17">
    <name type="scientific">Tagetes erecta</name>
    <name type="common">African marigold</name>
    <dbReference type="NCBI Taxonomy" id="13708"/>
    <lineage>
        <taxon>Eukaryota</taxon>
        <taxon>Viridiplantae</taxon>
        <taxon>Streptophyta</taxon>
        <taxon>Embryophyta</taxon>
        <taxon>Tracheophyta</taxon>
        <taxon>Spermatophyta</taxon>
        <taxon>Magnoliopsida</taxon>
        <taxon>eudicotyledons</taxon>
        <taxon>Gunneridae</taxon>
        <taxon>Pentapetalae</taxon>
        <taxon>asterids</taxon>
        <taxon>campanulids</taxon>
        <taxon>Asterales</taxon>
        <taxon>Asteraceae</taxon>
        <taxon>Asteroideae</taxon>
        <taxon>Heliantheae alliance</taxon>
        <taxon>Tageteae</taxon>
        <taxon>Tagetes</taxon>
    </lineage>
</organism>
<evidence type="ECO:0000256" key="7">
    <source>
        <dbReference type="ARBA" id="ARBA00022840"/>
    </source>
</evidence>
<keyword evidence="8 13" id="KW-1133">Transmembrane helix</keyword>
<feature type="domain" description="ABC transporter" evidence="14">
    <location>
        <begin position="606"/>
        <end position="842"/>
    </location>
</feature>
<feature type="transmembrane region" description="Helical" evidence="13">
    <location>
        <begin position="918"/>
        <end position="941"/>
    </location>
</feature>
<dbReference type="CDD" id="cd18578">
    <property type="entry name" value="ABC_6TM_Pgp_ABCB1_D2_like"/>
    <property type="match status" value="1"/>
</dbReference>
<accession>A0AAD8L8Q2</accession>
<dbReference type="InterPro" id="IPR017871">
    <property type="entry name" value="ABC_transporter-like_CS"/>
</dbReference>
<dbReference type="PROSITE" id="PS50893">
    <property type="entry name" value="ABC_TRANSPORTER_2"/>
    <property type="match status" value="2"/>
</dbReference>
<dbReference type="SUPFAM" id="SSF90123">
    <property type="entry name" value="ABC transporter transmembrane region"/>
    <property type="match status" value="2"/>
</dbReference>
<dbReference type="InterPro" id="IPR039421">
    <property type="entry name" value="Type_1_exporter"/>
</dbReference>
<evidence type="ECO:0000256" key="6">
    <source>
        <dbReference type="ARBA" id="ARBA00022741"/>
    </source>
</evidence>
<evidence type="ECO:0000256" key="12">
    <source>
        <dbReference type="SAM" id="MobiDB-lite"/>
    </source>
</evidence>
<dbReference type="Proteomes" id="UP001229421">
    <property type="component" value="Unassembled WGS sequence"/>
</dbReference>
<evidence type="ECO:0000256" key="5">
    <source>
        <dbReference type="ARBA" id="ARBA00022737"/>
    </source>
</evidence>
<dbReference type="Pfam" id="PF00005">
    <property type="entry name" value="ABC_tran"/>
    <property type="match status" value="2"/>
</dbReference>
<dbReference type="GO" id="GO:0005743">
    <property type="term" value="C:mitochondrial inner membrane"/>
    <property type="evidence" value="ECO:0007669"/>
    <property type="project" value="TreeGrafter"/>
</dbReference>
<dbReference type="GO" id="GO:0016887">
    <property type="term" value="F:ATP hydrolysis activity"/>
    <property type="evidence" value="ECO:0007669"/>
    <property type="project" value="InterPro"/>
</dbReference>
<sequence>MDRPRRSDFTHRPHHTTPSQSPPLSFSSPQTYPFPTSRRTRYKQPPTTPFASDNDRSWQAEISWQFEPTGWKDNRDSVLGAALSPWAGTPRSPSPVNTPGSRVFRQSAKDYYASGISGSDLNFRNFTNPYYEYSNVLSPGRIELQSHEADHQPPRSTSFIGGYMKSPTFARMGTNHLVDDDDDLEDSIRVNKQDPQWFSVSHAYVDDHNSPLNGISFRSHDFIHGYDYDDIDFKTPRTPQYLQSYVQEGEDYDDDEEAEVAQQKTIGLFGLFKYSTKFDIVLIIIGCLGALINGGSLPWYSYLFGDFVNKIALDNNKDQMIKDVREVCVLMAGLAGIVVIGAYLQIACWRLVGERSAHRIRTKYLRAVLRQDVSFFDTDVSTSDIMHGISSDVAQIQEVMGDKMAHFIYHIFTFICGYTVGFLKSWKVSLAVFAVTPLTMFCGVAYKAVYVGLATKEVNSYKKAGSIAEQAIGSIRTVISFVAEENLAARYDAVLDESVPVGKKLGFAKGIGIGVIYLVTYSTWALAFWYGSILVSRKELSGGAAIACFFGVNVGGRGLALALSYFAQFAQGTVAASRVFEIIERIPAIDPYSTIGRKPETVRGKLELKDVCFAYPSRPSIPILNTLNLVFPSQRISALVGSSGAGKSTIFALLERFYDPNEGLVLLDGQDIRTLQVKWLRSQIGMVGQEPVLFADTILENILMGKENATKKEAIDACIAVNAHKFISDLPQGYDTQVGEKGTQLSGGQKQRIALARAMIKDPKILLLDEPTSALDPKSESLVQQAIDKISKGRTTIVIAHRLATVKNAEKIVVLEQGSVVEIGDHNKLMAQEGAYFSLVKLASEAISSNPIAEKGKTGVNQDTSSNYDLLKQNHVYEISVSGYMKSVHEANQLQPEKLTKMRSYKMRDVWKLQKPEANLLFVGIIFGMLAGAILSLFPLVLGQALEVYFNPDKSKLKKDVGYLCMALVVLGLGCILTMTGQQGFCGWAGTKLTKRVRASLFRSILNQEPGWFDSDQNSTGSLITKLSVDCTSFRSILGDRYSVLLMGLSSAAVGLSVSFYLEWRLALLATIVTPFTLGASYFSLIINLGSKLDNNSYNKASNIASDAVSNIRTVATFATQEKIVQSFNQSLSKPKSTSIKRSQITGIALGLSQGAMYSAYTLVLYFGAFLIKQNHTEFGDVYKIFLILVLSSFSVGQLAGLAPDTSMADTAISSVFEILKRKPSISGNWKMGKQLNDVKSFELEFKKVSFAYPMRGDVMVLRDFSLKVKMGTVVAIVGGSGSGKSTVIMLMQRFYDPIKGKVMIGGIDLRDVDVKWLRVKMGLVSQEPALFGGTIMENIRFGNVDASWAEVEEAAKDACIHDFICGLPQGYETQVGESGIQLSGGQKQRIAIARAIVKKPKVLLLDEATSALDLESEKHVQEALRKITKRTTTVVVAHRLSTIREATVIAVVQDGKVSEYGTHDTLMANHVHGVYASLVRSEMEANAFA</sequence>
<evidence type="ECO:0000256" key="2">
    <source>
        <dbReference type="ARBA" id="ARBA00007577"/>
    </source>
</evidence>
<dbReference type="FunFam" id="1.20.1560.10:FF:000155">
    <property type="entry name" value="ATP-binding cassette transporter, subfamily B, member 2, group MDR/PGP protein PpABCB2"/>
    <property type="match status" value="1"/>
</dbReference>
<feature type="transmembrane region" description="Helical" evidence="13">
    <location>
        <begin position="407"/>
        <end position="426"/>
    </location>
</feature>
<dbReference type="InterPro" id="IPR003593">
    <property type="entry name" value="AAA+_ATPase"/>
</dbReference>
<evidence type="ECO:0000256" key="8">
    <source>
        <dbReference type="ARBA" id="ARBA00022989"/>
    </source>
</evidence>
<feature type="domain" description="ABC transporter" evidence="14">
    <location>
        <begin position="1244"/>
        <end position="1480"/>
    </location>
</feature>
<reference evidence="16" key="1">
    <citation type="journal article" date="2023" name="bioRxiv">
        <title>Improved chromosome-level genome assembly for marigold (Tagetes erecta).</title>
        <authorList>
            <person name="Jiang F."/>
            <person name="Yuan L."/>
            <person name="Wang S."/>
            <person name="Wang H."/>
            <person name="Xu D."/>
            <person name="Wang A."/>
            <person name="Fan W."/>
        </authorList>
    </citation>
    <scope>NUCLEOTIDE SEQUENCE</scope>
    <source>
        <strain evidence="16">WSJ</strain>
        <tissue evidence="16">Leaf</tissue>
    </source>
</reference>
<dbReference type="GO" id="GO:0005886">
    <property type="term" value="C:plasma membrane"/>
    <property type="evidence" value="ECO:0007669"/>
    <property type="project" value="UniProtKB-SubCell"/>
</dbReference>
<feature type="domain" description="ABC transmembrane type-1" evidence="15">
    <location>
        <begin position="284"/>
        <end position="571"/>
    </location>
</feature>
<dbReference type="SUPFAM" id="SSF52540">
    <property type="entry name" value="P-loop containing nucleoside triphosphate hydrolases"/>
    <property type="match status" value="2"/>
</dbReference>
<comment type="similarity">
    <text evidence="2">Belongs to the ABC transporter superfamily. ABCB family. Multidrug resistance exporter (TC 3.A.1.201) subfamily.</text>
</comment>
<feature type="transmembrane region" description="Helical" evidence="13">
    <location>
        <begin position="511"/>
        <end position="531"/>
    </location>
</feature>
<dbReference type="CDD" id="cd03249">
    <property type="entry name" value="ABC_MTABC3_MDL1_MDL2"/>
    <property type="match status" value="2"/>
</dbReference>
<keyword evidence="4 13" id="KW-0812">Transmembrane</keyword>
<evidence type="ECO:0000259" key="15">
    <source>
        <dbReference type="PROSITE" id="PS50929"/>
    </source>
</evidence>
<keyword evidence="3" id="KW-0813">Transport</keyword>
<dbReference type="InterPro" id="IPR036640">
    <property type="entry name" value="ABC1_TM_sf"/>
</dbReference>
<feature type="transmembrane region" description="Helical" evidence="13">
    <location>
        <begin position="329"/>
        <end position="352"/>
    </location>
</feature>
<dbReference type="EMBL" id="JAUHHV010000001">
    <property type="protein sequence ID" value="KAK1436927.1"/>
    <property type="molecule type" value="Genomic_DNA"/>
</dbReference>
<feature type="compositionally biased region" description="Low complexity" evidence="12">
    <location>
        <begin position="18"/>
        <end position="30"/>
    </location>
</feature>
<dbReference type="PANTHER" id="PTHR43394">
    <property type="entry name" value="ATP-DEPENDENT PERMEASE MDL1, MITOCHONDRIAL"/>
    <property type="match status" value="1"/>
</dbReference>
<evidence type="ECO:0000256" key="1">
    <source>
        <dbReference type="ARBA" id="ARBA00004651"/>
    </source>
</evidence>
<dbReference type="PANTHER" id="PTHR43394:SF11">
    <property type="entry name" value="ATP-BINDING CASSETTE TRANSPORTER"/>
    <property type="match status" value="1"/>
</dbReference>
<dbReference type="Pfam" id="PF00664">
    <property type="entry name" value="ABC_membrane"/>
    <property type="match status" value="2"/>
</dbReference>
<feature type="transmembrane region" description="Helical" evidence="13">
    <location>
        <begin position="961"/>
        <end position="979"/>
    </location>
</feature>
<feature type="compositionally biased region" description="Basic and acidic residues" evidence="12">
    <location>
        <begin position="1"/>
        <end position="11"/>
    </location>
</feature>
<evidence type="ECO:0000313" key="17">
    <source>
        <dbReference type="Proteomes" id="UP001229421"/>
    </source>
</evidence>
<dbReference type="InterPro" id="IPR003439">
    <property type="entry name" value="ABC_transporter-like_ATP-bd"/>
</dbReference>
<evidence type="ECO:0000256" key="4">
    <source>
        <dbReference type="ARBA" id="ARBA00022692"/>
    </source>
</evidence>
<dbReference type="GO" id="GO:0015421">
    <property type="term" value="F:ABC-type oligopeptide transporter activity"/>
    <property type="evidence" value="ECO:0007669"/>
    <property type="project" value="TreeGrafter"/>
</dbReference>
<dbReference type="GO" id="GO:0090374">
    <property type="term" value="P:oligopeptide export from mitochondrion"/>
    <property type="evidence" value="ECO:0007669"/>
    <property type="project" value="TreeGrafter"/>
</dbReference>
<gene>
    <name evidence="16" type="ORF">QVD17_02711</name>
</gene>
<comment type="subcellular location">
    <subcellularLocation>
        <location evidence="1">Cell membrane</location>
        <topology evidence="1">Multi-pass membrane protein</topology>
    </subcellularLocation>
</comment>
<keyword evidence="10" id="KW-0325">Glycoprotein</keyword>
<dbReference type="PROSITE" id="PS50929">
    <property type="entry name" value="ABC_TM1F"/>
    <property type="match status" value="2"/>
</dbReference>
<keyword evidence="9 13" id="KW-0472">Membrane</keyword>
<feature type="transmembrane region" description="Helical" evidence="13">
    <location>
        <begin position="543"/>
        <end position="567"/>
    </location>
</feature>
<evidence type="ECO:0000256" key="11">
    <source>
        <dbReference type="ARBA" id="ARBA00062948"/>
    </source>
</evidence>
<keyword evidence="6" id="KW-0547">Nucleotide-binding</keyword>
<keyword evidence="5" id="KW-0677">Repeat</keyword>
<dbReference type="FunFam" id="3.40.50.300:FF:000066">
    <property type="entry name" value="ABC transporter B family member 1"/>
    <property type="match status" value="1"/>
</dbReference>
<evidence type="ECO:0000259" key="14">
    <source>
        <dbReference type="PROSITE" id="PS50893"/>
    </source>
</evidence>
<feature type="transmembrane region" description="Helical" evidence="13">
    <location>
        <begin position="1068"/>
        <end position="1090"/>
    </location>
</feature>
<comment type="caution">
    <text evidence="16">The sequence shown here is derived from an EMBL/GenBank/DDBJ whole genome shotgun (WGS) entry which is preliminary data.</text>
</comment>
<evidence type="ECO:0000256" key="9">
    <source>
        <dbReference type="ARBA" id="ARBA00023136"/>
    </source>
</evidence>
<feature type="transmembrane region" description="Helical" evidence="13">
    <location>
        <begin position="432"/>
        <end position="453"/>
    </location>
</feature>
<evidence type="ECO:0000256" key="10">
    <source>
        <dbReference type="ARBA" id="ARBA00023180"/>
    </source>
</evidence>
<feature type="domain" description="ABC transmembrane type-1" evidence="15">
    <location>
        <begin position="922"/>
        <end position="1208"/>
    </location>
</feature>
<name>A0AAD8L8Q2_TARER</name>
<dbReference type="FunFam" id="3.40.50.300:FF:000205">
    <property type="entry name" value="ABC transporter B family member 4"/>
    <property type="match status" value="1"/>
</dbReference>
<evidence type="ECO:0000256" key="13">
    <source>
        <dbReference type="SAM" id="Phobius"/>
    </source>
</evidence>
<comment type="subunit">
    <text evidence="11">Interacts with 1-naphthylphthalamic acid (NPA).</text>
</comment>
<evidence type="ECO:0000313" key="16">
    <source>
        <dbReference type="EMBL" id="KAK1436927.1"/>
    </source>
</evidence>
<dbReference type="GO" id="GO:0005524">
    <property type="term" value="F:ATP binding"/>
    <property type="evidence" value="ECO:0007669"/>
    <property type="project" value="UniProtKB-KW"/>
</dbReference>
<feature type="transmembrane region" description="Helical" evidence="13">
    <location>
        <begin position="280"/>
        <end position="300"/>
    </location>
</feature>
<protein>
    <submittedName>
        <fullName evidence="16">Uncharacterized protein</fullName>
    </submittedName>
</protein>
<dbReference type="InterPro" id="IPR027417">
    <property type="entry name" value="P-loop_NTPase"/>
</dbReference>
<feature type="region of interest" description="Disordered" evidence="12">
    <location>
        <begin position="1"/>
        <end position="55"/>
    </location>
</feature>
<keyword evidence="7" id="KW-0067">ATP-binding</keyword>
<feature type="transmembrane region" description="Helical" evidence="13">
    <location>
        <begin position="1042"/>
        <end position="1062"/>
    </location>
</feature>
<dbReference type="Gene3D" id="3.40.50.300">
    <property type="entry name" value="P-loop containing nucleotide triphosphate hydrolases"/>
    <property type="match status" value="2"/>
</dbReference>
<dbReference type="Gene3D" id="1.20.1560.10">
    <property type="entry name" value="ABC transporter type 1, transmembrane domain"/>
    <property type="match status" value="1"/>
</dbReference>